<reference evidence="5" key="2">
    <citation type="submission" date="2015-01" db="EMBL/GenBank/DDBJ databases">
        <title>Evolutionary Origins and Diversification of the Mycorrhizal Mutualists.</title>
        <authorList>
            <consortium name="DOE Joint Genome Institute"/>
            <consortium name="Mycorrhizal Genomics Consortium"/>
            <person name="Kohler A."/>
            <person name="Kuo A."/>
            <person name="Nagy L.G."/>
            <person name="Floudas D."/>
            <person name="Copeland A."/>
            <person name="Barry K.W."/>
            <person name="Cichocki N."/>
            <person name="Veneault-Fourrey C."/>
            <person name="LaButti K."/>
            <person name="Lindquist E.A."/>
            <person name="Lipzen A."/>
            <person name="Lundell T."/>
            <person name="Morin E."/>
            <person name="Murat C."/>
            <person name="Riley R."/>
            <person name="Ohm R."/>
            <person name="Sun H."/>
            <person name="Tunlid A."/>
            <person name="Henrissat B."/>
            <person name="Grigoriev I.V."/>
            <person name="Hibbett D.S."/>
            <person name="Martin F."/>
        </authorList>
    </citation>
    <scope>NUCLEOTIDE SEQUENCE [LARGE SCALE GENOMIC DNA]</scope>
    <source>
        <strain evidence="5">MUT 4182</strain>
    </source>
</reference>
<dbReference type="OrthoDB" id="2549021at2759"/>
<feature type="compositionally biased region" description="Basic and acidic residues" evidence="1">
    <location>
        <begin position="394"/>
        <end position="406"/>
    </location>
</feature>
<dbReference type="Pfam" id="PF20151">
    <property type="entry name" value="DUF6533"/>
    <property type="match status" value="1"/>
</dbReference>
<dbReference type="EMBL" id="KN823080">
    <property type="protein sequence ID" value="KIO23615.1"/>
    <property type="molecule type" value="Genomic_DNA"/>
</dbReference>
<feature type="transmembrane region" description="Helical" evidence="2">
    <location>
        <begin position="52"/>
        <end position="72"/>
    </location>
</feature>
<proteinExistence type="predicted"/>
<evidence type="ECO:0000256" key="1">
    <source>
        <dbReference type="SAM" id="MobiDB-lite"/>
    </source>
</evidence>
<keyword evidence="5" id="KW-1185">Reference proteome</keyword>
<keyword evidence="2" id="KW-0812">Transmembrane</keyword>
<evidence type="ECO:0000259" key="3">
    <source>
        <dbReference type="Pfam" id="PF20151"/>
    </source>
</evidence>
<feature type="transmembrane region" description="Helical" evidence="2">
    <location>
        <begin position="163"/>
        <end position="179"/>
    </location>
</feature>
<protein>
    <recommendedName>
        <fullName evidence="3">DUF6533 domain-containing protein</fullName>
    </recommendedName>
</protein>
<evidence type="ECO:0000313" key="5">
    <source>
        <dbReference type="Proteomes" id="UP000054248"/>
    </source>
</evidence>
<dbReference type="AlphaFoldDB" id="A0A0C3Q437"/>
<dbReference type="HOGENOM" id="CLU_041814_0_0_1"/>
<feature type="transmembrane region" description="Helical" evidence="2">
    <location>
        <begin position="200"/>
        <end position="219"/>
    </location>
</feature>
<gene>
    <name evidence="4" type="ORF">M407DRAFT_26903</name>
</gene>
<name>A0A0C3Q437_9AGAM</name>
<accession>A0A0C3Q437</accession>
<feature type="domain" description="DUF6533" evidence="3">
    <location>
        <begin position="22"/>
        <end position="63"/>
    </location>
</feature>
<dbReference type="Proteomes" id="UP000054248">
    <property type="component" value="Unassembled WGS sequence"/>
</dbReference>
<evidence type="ECO:0000313" key="4">
    <source>
        <dbReference type="EMBL" id="KIO23615.1"/>
    </source>
</evidence>
<feature type="transmembrane region" description="Helical" evidence="2">
    <location>
        <begin position="116"/>
        <end position="134"/>
    </location>
</feature>
<dbReference type="InterPro" id="IPR045340">
    <property type="entry name" value="DUF6533"/>
</dbReference>
<feature type="region of interest" description="Disordered" evidence="1">
    <location>
        <begin position="385"/>
        <end position="406"/>
    </location>
</feature>
<sequence length="406" mass="45346">MQLGEVDRIRYHLLVSQIVFGAGYCMVIYDWFCCLNREFKYIWKAKFSSIKVIYLFCRYWPIATVPYILWAYTVPHTWETCEQIFRIPVAIATWNQLGAETVLLARTVAFFGNSRAIFYSLSACLVAATAYQNWVVFKPMLLIPFVAGDSYGVCLPTSPGHEIFGFFVTLLIIYRVFRLRREAGGQFSRSPLVQLFVSEGLWYFFVVSIANLVNGLMFAQNEKSLQATAVPFSNMLPPILACRLILNLREYGSAERNAWFTTGKGNAGFILAAFLYRPKQDTAPAHPSTIRFQNPDRMPPTNPGASAMNSTRLSTVSDIQLVNTGGFGQKTSVARGFTSVGCAGEDGDDIVDAWGVLVSPVKPDLADATPGVDNRFHWAYRMNPLGSQGQVEPKTGEDEHRQGEAV</sequence>
<organism evidence="4 5">
    <name type="scientific">Tulasnella calospora MUT 4182</name>
    <dbReference type="NCBI Taxonomy" id="1051891"/>
    <lineage>
        <taxon>Eukaryota</taxon>
        <taxon>Fungi</taxon>
        <taxon>Dikarya</taxon>
        <taxon>Basidiomycota</taxon>
        <taxon>Agaricomycotina</taxon>
        <taxon>Agaricomycetes</taxon>
        <taxon>Cantharellales</taxon>
        <taxon>Tulasnellaceae</taxon>
        <taxon>Tulasnella</taxon>
    </lineage>
</organism>
<evidence type="ECO:0000256" key="2">
    <source>
        <dbReference type="SAM" id="Phobius"/>
    </source>
</evidence>
<keyword evidence="2" id="KW-1133">Transmembrane helix</keyword>
<reference evidence="4 5" key="1">
    <citation type="submission" date="2014-04" db="EMBL/GenBank/DDBJ databases">
        <authorList>
            <consortium name="DOE Joint Genome Institute"/>
            <person name="Kuo A."/>
            <person name="Girlanda M."/>
            <person name="Perotto S."/>
            <person name="Kohler A."/>
            <person name="Nagy L.G."/>
            <person name="Floudas D."/>
            <person name="Copeland A."/>
            <person name="Barry K.W."/>
            <person name="Cichocki N."/>
            <person name="Veneault-Fourrey C."/>
            <person name="LaButti K."/>
            <person name="Lindquist E.A."/>
            <person name="Lipzen A."/>
            <person name="Lundell T."/>
            <person name="Morin E."/>
            <person name="Murat C."/>
            <person name="Sun H."/>
            <person name="Tunlid A."/>
            <person name="Henrissat B."/>
            <person name="Grigoriev I.V."/>
            <person name="Hibbett D.S."/>
            <person name="Martin F."/>
            <person name="Nordberg H.P."/>
            <person name="Cantor M.N."/>
            <person name="Hua S.X."/>
        </authorList>
    </citation>
    <scope>NUCLEOTIDE SEQUENCE [LARGE SCALE GENOMIC DNA]</scope>
    <source>
        <strain evidence="4 5">MUT 4182</strain>
    </source>
</reference>
<feature type="transmembrane region" description="Helical" evidence="2">
    <location>
        <begin position="12"/>
        <end position="32"/>
    </location>
</feature>
<keyword evidence="2" id="KW-0472">Membrane</keyword>